<reference evidence="2" key="1">
    <citation type="journal article" date="2023" name="G3 (Bethesda)">
        <title>A reference genome for the long-term kleptoplast-retaining sea slug Elysia crispata morphotype clarki.</title>
        <authorList>
            <person name="Eastman K.E."/>
            <person name="Pendleton A.L."/>
            <person name="Shaikh M.A."/>
            <person name="Suttiyut T."/>
            <person name="Ogas R."/>
            <person name="Tomko P."/>
            <person name="Gavelis G."/>
            <person name="Widhalm J.R."/>
            <person name="Wisecaver J.H."/>
        </authorList>
    </citation>
    <scope>NUCLEOTIDE SEQUENCE</scope>
    <source>
        <strain evidence="2">ECLA1</strain>
    </source>
</reference>
<evidence type="ECO:0000256" key="1">
    <source>
        <dbReference type="SAM" id="Phobius"/>
    </source>
</evidence>
<keyword evidence="1" id="KW-0472">Membrane</keyword>
<accession>A0AAE1CTB7</accession>
<evidence type="ECO:0000313" key="3">
    <source>
        <dbReference type="Proteomes" id="UP001283361"/>
    </source>
</evidence>
<protein>
    <recommendedName>
        <fullName evidence="4">G-protein coupled receptors family 1 profile domain-containing protein</fullName>
    </recommendedName>
</protein>
<gene>
    <name evidence="2" type="ORF">RRG08_037552</name>
</gene>
<feature type="transmembrane region" description="Helical" evidence="1">
    <location>
        <begin position="44"/>
        <end position="62"/>
    </location>
</feature>
<dbReference type="EMBL" id="JAWDGP010006859">
    <property type="protein sequence ID" value="KAK3734189.1"/>
    <property type="molecule type" value="Genomic_DNA"/>
</dbReference>
<evidence type="ECO:0000313" key="2">
    <source>
        <dbReference type="EMBL" id="KAK3734189.1"/>
    </source>
</evidence>
<comment type="caution">
    <text evidence="2">The sequence shown here is derived from an EMBL/GenBank/DDBJ whole genome shotgun (WGS) entry which is preliminary data.</text>
</comment>
<keyword evidence="1" id="KW-0812">Transmembrane</keyword>
<name>A0AAE1CTB7_9GAST</name>
<organism evidence="2 3">
    <name type="scientific">Elysia crispata</name>
    <name type="common">lettuce slug</name>
    <dbReference type="NCBI Taxonomy" id="231223"/>
    <lineage>
        <taxon>Eukaryota</taxon>
        <taxon>Metazoa</taxon>
        <taxon>Spiralia</taxon>
        <taxon>Lophotrochozoa</taxon>
        <taxon>Mollusca</taxon>
        <taxon>Gastropoda</taxon>
        <taxon>Heterobranchia</taxon>
        <taxon>Euthyneura</taxon>
        <taxon>Panpulmonata</taxon>
        <taxon>Sacoglossa</taxon>
        <taxon>Placobranchoidea</taxon>
        <taxon>Plakobranchidae</taxon>
        <taxon>Elysia</taxon>
    </lineage>
</organism>
<evidence type="ECO:0008006" key="4">
    <source>
        <dbReference type="Google" id="ProtNLM"/>
    </source>
</evidence>
<keyword evidence="1" id="KW-1133">Transmembrane helix</keyword>
<dbReference type="Proteomes" id="UP001283361">
    <property type="component" value="Unassembled WGS sequence"/>
</dbReference>
<proteinExistence type="predicted"/>
<sequence>MQPSPAFSSYNASLVVPDVLASPSWRKSAVYNSVLWTQTVLEPFIVVLGIIGNLLATLTLLSPRLRTTSCCLYLAAKCLGDSVFLLALSVVWLYRVDAPQLFNTQGVCQLPFRQNFWDVVFFCQCATTSYRTGRTFGMLSFFANAPQLATVQAELLGCFFVNAPQLATVQAELLGCFFCQCSTTSYRSATVQAELLGCFFVNAPQLATVLNIQGVCQRVCQTTLSRNCWGILGCLQSIRIQRFAKAAYPKGRCPLRHGSL</sequence>
<keyword evidence="3" id="KW-1185">Reference proteome</keyword>
<dbReference type="AlphaFoldDB" id="A0AAE1CTB7"/>
<feature type="transmembrane region" description="Helical" evidence="1">
    <location>
        <begin position="74"/>
        <end position="94"/>
    </location>
</feature>